<dbReference type="EMBL" id="LLXX01000198">
    <property type="protein sequence ID" value="KRQ95796.1"/>
    <property type="molecule type" value="Genomic_DNA"/>
</dbReference>
<name>A0A0R3KR19_9BRAD</name>
<dbReference type="STRING" id="1518501.CQ10_12115"/>
<comment type="caution">
    <text evidence="2">The sequence shown here is derived from an EMBL/GenBank/DDBJ whole genome shotgun (WGS) entry which is preliminary data.</text>
</comment>
<keyword evidence="1" id="KW-0812">Transmembrane</keyword>
<evidence type="ECO:0000313" key="2">
    <source>
        <dbReference type="EMBL" id="KRQ95796.1"/>
    </source>
</evidence>
<evidence type="ECO:0000313" key="3">
    <source>
        <dbReference type="Proteomes" id="UP000051913"/>
    </source>
</evidence>
<proteinExistence type="predicted"/>
<organism evidence="2 3">
    <name type="scientific">Bradyrhizobium valentinum</name>
    <dbReference type="NCBI Taxonomy" id="1518501"/>
    <lineage>
        <taxon>Bacteria</taxon>
        <taxon>Pseudomonadati</taxon>
        <taxon>Pseudomonadota</taxon>
        <taxon>Alphaproteobacteria</taxon>
        <taxon>Hyphomicrobiales</taxon>
        <taxon>Nitrobacteraceae</taxon>
        <taxon>Bradyrhizobium</taxon>
    </lineage>
</organism>
<feature type="transmembrane region" description="Helical" evidence="1">
    <location>
        <begin position="221"/>
        <end position="238"/>
    </location>
</feature>
<accession>A0A0R3KR19</accession>
<protein>
    <submittedName>
        <fullName evidence="2">Uncharacterized protein</fullName>
    </submittedName>
</protein>
<keyword evidence="1" id="KW-1133">Transmembrane helix</keyword>
<feature type="transmembrane region" description="Helical" evidence="1">
    <location>
        <begin position="55"/>
        <end position="76"/>
    </location>
</feature>
<feature type="transmembrane region" description="Helical" evidence="1">
    <location>
        <begin position="88"/>
        <end position="111"/>
    </location>
</feature>
<gene>
    <name evidence="2" type="ORF">CP49_31755</name>
</gene>
<keyword evidence="1" id="KW-0472">Membrane</keyword>
<feature type="transmembrane region" description="Helical" evidence="1">
    <location>
        <begin position="123"/>
        <end position="145"/>
    </location>
</feature>
<keyword evidence="3" id="KW-1185">Reference proteome</keyword>
<feature type="transmembrane region" description="Helical" evidence="1">
    <location>
        <begin position="157"/>
        <end position="179"/>
    </location>
</feature>
<reference evidence="2 3" key="1">
    <citation type="submission" date="2014-03" db="EMBL/GenBank/DDBJ databases">
        <title>Bradyrhizobium valentinum sp. nov., isolated from effective nodules of Lupinus mariae-josephae, a lupine endemic of basic-lime soils in Eastern Spain.</title>
        <authorList>
            <person name="Duran D."/>
            <person name="Rey L."/>
            <person name="Navarro A."/>
            <person name="Busquets A."/>
            <person name="Imperial J."/>
            <person name="Ruiz-Argueso T."/>
        </authorList>
    </citation>
    <scope>NUCLEOTIDE SEQUENCE [LARGE SCALE GENOMIC DNA]</scope>
    <source>
        <strain evidence="2 3">LmjM3</strain>
    </source>
</reference>
<sequence length="256" mass="27716">MTTLTDFNPPRAIAQSQTGYFYFYMALACMAVAFLGFAPTYWLPLAKRSFSASPVVHFHGLLFFAWSLYFVFQSWLAASGKVARHRAIGMIGISLATAMTIFGFLVAVNAMKRSAAAGLTDEGIAFAIVPLSGILFFAVVFALAIAAVRQPETHKRLMLLASISLLDAAVARWFLTFLAPPGPLGPPPVPVTIPPAIVAYLLLVAAMVFDWRTRGRPHPVYVYGGIALIAVKLLNWPISVTPLWHSFAGGILAMAQ</sequence>
<dbReference type="Proteomes" id="UP000051913">
    <property type="component" value="Unassembled WGS sequence"/>
</dbReference>
<evidence type="ECO:0000256" key="1">
    <source>
        <dbReference type="SAM" id="Phobius"/>
    </source>
</evidence>
<feature type="transmembrane region" description="Helical" evidence="1">
    <location>
        <begin position="21"/>
        <end position="43"/>
    </location>
</feature>
<feature type="transmembrane region" description="Helical" evidence="1">
    <location>
        <begin position="191"/>
        <end position="209"/>
    </location>
</feature>
<dbReference type="AlphaFoldDB" id="A0A0R3KR19"/>
<dbReference type="RefSeq" id="WP_057854699.1">
    <property type="nucleotide sequence ID" value="NZ_LLXX01000198.1"/>
</dbReference>